<dbReference type="SUPFAM" id="SSF55008">
    <property type="entry name" value="HMA, heavy metal-associated domain"/>
    <property type="match status" value="1"/>
</dbReference>
<evidence type="ECO:0000313" key="1">
    <source>
        <dbReference type="EMBL" id="TDQ41435.1"/>
    </source>
</evidence>
<dbReference type="OrthoDB" id="2973698at2"/>
<name>A0A4R6U9S0_9BACI</name>
<dbReference type="EMBL" id="SNYJ01000003">
    <property type="protein sequence ID" value="TDQ41435.1"/>
    <property type="molecule type" value="Genomic_DNA"/>
</dbReference>
<dbReference type="CDD" id="cd00371">
    <property type="entry name" value="HMA"/>
    <property type="match status" value="1"/>
</dbReference>
<reference evidence="1 2" key="1">
    <citation type="submission" date="2019-03" db="EMBL/GenBank/DDBJ databases">
        <title>Genomic Encyclopedia of Type Strains, Phase IV (KMG-IV): sequencing the most valuable type-strain genomes for metagenomic binning, comparative biology and taxonomic classification.</title>
        <authorList>
            <person name="Goeker M."/>
        </authorList>
    </citation>
    <scope>NUCLEOTIDE SEQUENCE [LARGE SCALE GENOMIC DNA]</scope>
    <source>
        <strain evidence="1 2">DSM 28697</strain>
    </source>
</reference>
<dbReference type="Proteomes" id="UP000295632">
    <property type="component" value="Unassembled WGS sequence"/>
</dbReference>
<dbReference type="RefSeq" id="WP_133579315.1">
    <property type="nucleotide sequence ID" value="NZ_SNYJ01000003.1"/>
</dbReference>
<comment type="caution">
    <text evidence="1">The sequence shown here is derived from an EMBL/GenBank/DDBJ whole genome shotgun (WGS) entry which is preliminary data.</text>
</comment>
<gene>
    <name evidence="1" type="ORF">EV213_10312</name>
</gene>
<organism evidence="1 2">
    <name type="scientific">Aureibacillus halotolerans</name>
    <dbReference type="NCBI Taxonomy" id="1508390"/>
    <lineage>
        <taxon>Bacteria</taxon>
        <taxon>Bacillati</taxon>
        <taxon>Bacillota</taxon>
        <taxon>Bacilli</taxon>
        <taxon>Bacillales</taxon>
        <taxon>Bacillaceae</taxon>
        <taxon>Aureibacillus</taxon>
    </lineage>
</organism>
<dbReference type="InterPro" id="IPR036163">
    <property type="entry name" value="HMA_dom_sf"/>
</dbReference>
<proteinExistence type="predicted"/>
<dbReference type="AlphaFoldDB" id="A0A4R6U9S0"/>
<dbReference type="InterPro" id="IPR006121">
    <property type="entry name" value="HMA_dom"/>
</dbReference>
<dbReference type="GO" id="GO:0046872">
    <property type="term" value="F:metal ion binding"/>
    <property type="evidence" value="ECO:0007669"/>
    <property type="project" value="InterPro"/>
</dbReference>
<accession>A0A4R6U9S0</accession>
<protein>
    <submittedName>
        <fullName evidence="1">Uncharacterized protein</fullName>
    </submittedName>
</protein>
<keyword evidence="2" id="KW-1185">Reference proteome</keyword>
<sequence>MKIAIWRHVLLVSTLLSVGLFTVLFTGGEHHARAKQDKIVFTNVVGTCEHCEVTPDKVMKKLLGVQNTYMTTEGHLIVWYDDEATRPEWLAQSLKSSGYKPKGVLK</sequence>
<evidence type="ECO:0000313" key="2">
    <source>
        <dbReference type="Proteomes" id="UP000295632"/>
    </source>
</evidence>